<evidence type="ECO:0000259" key="1">
    <source>
        <dbReference type="Pfam" id="PF00882"/>
    </source>
</evidence>
<sequence length="309" mass="34050">MPALITHHLFGEAAVTSLPEGLVQGQEELLAFLMGNQGPDPFFARFSTRPDKAAVAHRLAHEMHEEHVAGAFVCLRQAVTHLWEEDKGVGRAFVLGMAGHYLLDRTAHPLVFAEQDAICEAGVGLEGAGVDVHAVIESDIDTWMLWQERHATVLDCPPDMELALTSRIARVAGALFSQVAWQVYDLRVGADEFGRSVRDYAFVYRRIEPAGSMRCDGYAAIERLLRPHSHLRAMAHQVLRSDECASANLERHPWTDPSTGEVSCDSFADLYHKALADYAGFVESYVRGGGLNVEEIVCGINYDGVRGTH</sequence>
<gene>
    <name evidence="2" type="ORF">VXJ25_06560</name>
</gene>
<proteinExistence type="predicted"/>
<accession>A0ABU7RAL6</accession>
<evidence type="ECO:0000313" key="2">
    <source>
        <dbReference type="EMBL" id="MEE6147639.1"/>
    </source>
</evidence>
<reference evidence="2 3" key="1">
    <citation type="submission" date="2024-01" db="EMBL/GenBank/DDBJ databases">
        <title>Description of Olsenella sp. nov., isolated from pig feces.</title>
        <authorList>
            <person name="Chang Y.-H."/>
        </authorList>
    </citation>
    <scope>NUCLEOTIDE SEQUENCE [LARGE SCALE GENOMIC DNA]</scope>
    <source>
        <strain evidence="2 3">YH-ols2223</strain>
    </source>
</reference>
<dbReference type="EMBL" id="JAZGJQ010000006">
    <property type="protein sequence ID" value="MEE6147639.1"/>
    <property type="molecule type" value="Genomic_DNA"/>
</dbReference>
<feature type="domain" description="Phospholipase C/D" evidence="1">
    <location>
        <begin position="6"/>
        <end position="145"/>
    </location>
</feature>
<protein>
    <submittedName>
        <fullName evidence="2">Zinc dependent phospholipase C family protein</fullName>
    </submittedName>
</protein>
<name>A0ABU7RAL6_9ACTN</name>
<dbReference type="Proteomes" id="UP001332931">
    <property type="component" value="Unassembled WGS sequence"/>
</dbReference>
<dbReference type="RefSeq" id="WP_330958407.1">
    <property type="nucleotide sequence ID" value="NZ_JAZGJQ010000006.1"/>
</dbReference>
<comment type="caution">
    <text evidence="2">The sequence shown here is derived from an EMBL/GenBank/DDBJ whole genome shotgun (WGS) entry which is preliminary data.</text>
</comment>
<dbReference type="InterPro" id="IPR029002">
    <property type="entry name" value="PLPC/GPLD1"/>
</dbReference>
<evidence type="ECO:0000313" key="3">
    <source>
        <dbReference type="Proteomes" id="UP001332931"/>
    </source>
</evidence>
<dbReference type="Pfam" id="PF00882">
    <property type="entry name" value="Zn_dep_PLPC"/>
    <property type="match status" value="1"/>
</dbReference>
<keyword evidence="3" id="KW-1185">Reference proteome</keyword>
<organism evidence="2 3">
    <name type="scientific">Olsenella absiana</name>
    <dbReference type="NCBI Taxonomy" id="3115222"/>
    <lineage>
        <taxon>Bacteria</taxon>
        <taxon>Bacillati</taxon>
        <taxon>Actinomycetota</taxon>
        <taxon>Coriobacteriia</taxon>
        <taxon>Coriobacteriales</taxon>
        <taxon>Atopobiaceae</taxon>
        <taxon>Olsenella</taxon>
    </lineage>
</organism>